<evidence type="ECO:0000313" key="3">
    <source>
        <dbReference type="EMBL" id="KAG2180841.1"/>
    </source>
</evidence>
<keyword evidence="1" id="KW-0378">Hydrolase</keyword>
<proteinExistence type="predicted"/>
<dbReference type="PANTHER" id="PTHR43674">
    <property type="entry name" value="NITRILASE C965.09-RELATED"/>
    <property type="match status" value="1"/>
</dbReference>
<sequence>MQALKVGAVQFQNKSGDKQYNLSKIYDLTKDAKEQGCQVVSFHECSISGYTFAQRLTKDELLQVAETVPSGESTQRLIEISLELDIVILAGLFEKDEHDNIYNTYICVNGSKVVASFRKIHPFISEYLSPGTEYVTFDIFGWTAGILICYDNNVIENVRAVALLGAQIIFMPHVTGCTKRDYLPGTRHVSPALWHNRELDPVRLRMEFDGPSGRQWLMKWLPARAYDNGIFAVFTNPIGEEDGQVKCGHSMILDPFGQILDECTGFKDAVCTAVLTAEKLTQAGGYRYRNARKVDLYGNILSKPHVAHLNVSWLNQPQE</sequence>
<dbReference type="InterPro" id="IPR003010">
    <property type="entry name" value="C-N_Hydrolase"/>
</dbReference>
<feature type="domain" description="CN hydrolase" evidence="2">
    <location>
        <begin position="4"/>
        <end position="277"/>
    </location>
</feature>
<dbReference type="InterPro" id="IPR050345">
    <property type="entry name" value="Aliph_Amidase/BUP"/>
</dbReference>
<name>A0A8H7PX92_MORIS</name>
<dbReference type="InterPro" id="IPR036526">
    <property type="entry name" value="C-N_Hydrolase_sf"/>
</dbReference>
<dbReference type="SUPFAM" id="SSF56317">
    <property type="entry name" value="Carbon-nitrogen hydrolase"/>
    <property type="match status" value="1"/>
</dbReference>
<dbReference type="Proteomes" id="UP000654370">
    <property type="component" value="Unassembled WGS sequence"/>
</dbReference>
<comment type="caution">
    <text evidence="3">The sequence shown here is derived from an EMBL/GenBank/DDBJ whole genome shotgun (WGS) entry which is preliminary data.</text>
</comment>
<dbReference type="Gene3D" id="3.60.110.10">
    <property type="entry name" value="Carbon-nitrogen hydrolase"/>
    <property type="match status" value="1"/>
</dbReference>
<dbReference type="OrthoDB" id="10250282at2759"/>
<keyword evidence="4" id="KW-1185">Reference proteome</keyword>
<evidence type="ECO:0000256" key="1">
    <source>
        <dbReference type="ARBA" id="ARBA00022801"/>
    </source>
</evidence>
<dbReference type="PANTHER" id="PTHR43674:SF2">
    <property type="entry name" value="BETA-UREIDOPROPIONASE"/>
    <property type="match status" value="1"/>
</dbReference>
<organism evidence="3 4">
    <name type="scientific">Mortierella isabellina</name>
    <name type="common">Filamentous fungus</name>
    <name type="synonym">Umbelopsis isabellina</name>
    <dbReference type="NCBI Taxonomy" id="91625"/>
    <lineage>
        <taxon>Eukaryota</taxon>
        <taxon>Fungi</taxon>
        <taxon>Fungi incertae sedis</taxon>
        <taxon>Mucoromycota</taxon>
        <taxon>Mucoromycotina</taxon>
        <taxon>Umbelopsidomycetes</taxon>
        <taxon>Umbelopsidales</taxon>
        <taxon>Umbelopsidaceae</taxon>
        <taxon>Umbelopsis</taxon>
    </lineage>
</organism>
<dbReference type="PROSITE" id="PS50263">
    <property type="entry name" value="CN_HYDROLASE"/>
    <property type="match status" value="1"/>
</dbReference>
<dbReference type="AlphaFoldDB" id="A0A8H7PX92"/>
<dbReference type="EMBL" id="JAEPQZ010000005">
    <property type="protein sequence ID" value="KAG2180841.1"/>
    <property type="molecule type" value="Genomic_DNA"/>
</dbReference>
<gene>
    <name evidence="3" type="ORF">INT43_008420</name>
</gene>
<evidence type="ECO:0000259" key="2">
    <source>
        <dbReference type="PROSITE" id="PS50263"/>
    </source>
</evidence>
<dbReference type="Pfam" id="PF00795">
    <property type="entry name" value="CN_hydrolase"/>
    <property type="match status" value="1"/>
</dbReference>
<evidence type="ECO:0000313" key="4">
    <source>
        <dbReference type="Proteomes" id="UP000654370"/>
    </source>
</evidence>
<dbReference type="GO" id="GO:0016811">
    <property type="term" value="F:hydrolase activity, acting on carbon-nitrogen (but not peptide) bonds, in linear amides"/>
    <property type="evidence" value="ECO:0007669"/>
    <property type="project" value="TreeGrafter"/>
</dbReference>
<accession>A0A8H7PX92</accession>
<reference evidence="3" key="1">
    <citation type="submission" date="2020-12" db="EMBL/GenBank/DDBJ databases">
        <title>Metabolic potential, ecology and presence of endohyphal bacteria is reflected in genomic diversity of Mucoromycotina.</title>
        <authorList>
            <person name="Muszewska A."/>
            <person name="Okrasinska A."/>
            <person name="Steczkiewicz K."/>
            <person name="Drgas O."/>
            <person name="Orlowska M."/>
            <person name="Perlinska-Lenart U."/>
            <person name="Aleksandrzak-Piekarczyk T."/>
            <person name="Szatraj K."/>
            <person name="Zielenkiewicz U."/>
            <person name="Pilsyk S."/>
            <person name="Malc E."/>
            <person name="Mieczkowski P."/>
            <person name="Kruszewska J.S."/>
            <person name="Biernat P."/>
            <person name="Pawlowska J."/>
        </authorList>
    </citation>
    <scope>NUCLEOTIDE SEQUENCE</scope>
    <source>
        <strain evidence="3">WA0000067209</strain>
    </source>
</reference>
<protein>
    <recommendedName>
        <fullName evidence="2">CN hydrolase domain-containing protein</fullName>
    </recommendedName>
</protein>